<evidence type="ECO:0000313" key="3">
    <source>
        <dbReference type="EMBL" id="CAD7278746.1"/>
    </source>
</evidence>
<dbReference type="AlphaFoldDB" id="A0A7R9BRM1"/>
<feature type="compositionally biased region" description="Basic and acidic residues" evidence="1">
    <location>
        <begin position="223"/>
        <end position="268"/>
    </location>
</feature>
<accession>A0A7R9BRM1</accession>
<feature type="region of interest" description="Disordered" evidence="1">
    <location>
        <begin position="156"/>
        <end position="178"/>
    </location>
</feature>
<dbReference type="Proteomes" id="UP000678499">
    <property type="component" value="Unassembled WGS sequence"/>
</dbReference>
<feature type="compositionally biased region" description="Low complexity" evidence="1">
    <location>
        <begin position="279"/>
        <end position="288"/>
    </location>
</feature>
<name>A0A7R9BRM1_9CRUS</name>
<organism evidence="3">
    <name type="scientific">Notodromas monacha</name>
    <dbReference type="NCBI Taxonomy" id="399045"/>
    <lineage>
        <taxon>Eukaryota</taxon>
        <taxon>Metazoa</taxon>
        <taxon>Ecdysozoa</taxon>
        <taxon>Arthropoda</taxon>
        <taxon>Crustacea</taxon>
        <taxon>Oligostraca</taxon>
        <taxon>Ostracoda</taxon>
        <taxon>Podocopa</taxon>
        <taxon>Podocopida</taxon>
        <taxon>Cypridocopina</taxon>
        <taxon>Cypridoidea</taxon>
        <taxon>Cyprididae</taxon>
        <taxon>Notodromas</taxon>
    </lineage>
</organism>
<dbReference type="SUPFAM" id="SSF54695">
    <property type="entry name" value="POZ domain"/>
    <property type="match status" value="1"/>
</dbReference>
<dbReference type="Pfam" id="PF00651">
    <property type="entry name" value="BTB"/>
    <property type="match status" value="1"/>
</dbReference>
<feature type="compositionally biased region" description="Basic and acidic residues" evidence="1">
    <location>
        <begin position="316"/>
        <end position="326"/>
    </location>
</feature>
<proteinExistence type="predicted"/>
<dbReference type="EMBL" id="OA883381">
    <property type="protein sequence ID" value="CAD7278746.1"/>
    <property type="molecule type" value="Genomic_DNA"/>
</dbReference>
<dbReference type="PROSITE" id="PS50097">
    <property type="entry name" value="BTB"/>
    <property type="match status" value="1"/>
</dbReference>
<reference evidence="3" key="1">
    <citation type="submission" date="2020-11" db="EMBL/GenBank/DDBJ databases">
        <authorList>
            <person name="Tran Van P."/>
        </authorList>
    </citation>
    <scope>NUCLEOTIDE SEQUENCE</scope>
</reference>
<feature type="compositionally biased region" description="Acidic residues" evidence="1">
    <location>
        <begin position="156"/>
        <end position="168"/>
    </location>
</feature>
<gene>
    <name evidence="3" type="ORF">NMOB1V02_LOCUS6443</name>
</gene>
<dbReference type="InterPro" id="IPR000210">
    <property type="entry name" value="BTB/POZ_dom"/>
</dbReference>
<evidence type="ECO:0000259" key="2">
    <source>
        <dbReference type="PROSITE" id="PS50097"/>
    </source>
</evidence>
<evidence type="ECO:0000256" key="1">
    <source>
        <dbReference type="SAM" id="MobiDB-lite"/>
    </source>
</evidence>
<dbReference type="OrthoDB" id="6359816at2759"/>
<sequence length="408" mass="45436">MNATERSHRKHQPESIEYTFVSPSSLEQRIRNAWKIGKLCDVCIVCADGGVRAHKLILALHSPYFDRLLQMHGNLRMNRKQQALIRLASYQKCHVVNLLRLLYGEDVRIESESAERFADLLKLCSVRGIEKKRVEIDMSELEEMIFCENDDINPAIEESDSSDSEIEEIPPCPSLGGKVARGKVVHEKAKVAANATAIPPEPRPSVGQSSELKAVEPTSHKPSGGERVKPSSAKDRAGLEAASRKAKEKSRQDAVKQDPSKRAKDEPAVQKVASRMDNSSSSSSSDDSPQNEDDVILVASDTETLDESVLQIGENTPKKQDSELQPHHLMYSLPRKPQPRVNASSRTDEIPPANSKRMEKEPANKVSSVVPLVAEKYFCSECDFLTDSPRLAEAHIWYSHKDGNEGRR</sequence>
<evidence type="ECO:0000313" key="4">
    <source>
        <dbReference type="Proteomes" id="UP000678499"/>
    </source>
</evidence>
<keyword evidence="4" id="KW-1185">Reference proteome</keyword>
<dbReference type="EMBL" id="CAJPEX010001344">
    <property type="protein sequence ID" value="CAG0918898.1"/>
    <property type="molecule type" value="Genomic_DNA"/>
</dbReference>
<feature type="region of interest" description="Disordered" evidence="1">
    <location>
        <begin position="193"/>
        <end position="365"/>
    </location>
</feature>
<feature type="domain" description="BTB" evidence="2">
    <location>
        <begin position="40"/>
        <end position="111"/>
    </location>
</feature>
<dbReference type="CDD" id="cd18186">
    <property type="entry name" value="BTB_POZ_ZBTB_KLHL-like"/>
    <property type="match status" value="1"/>
</dbReference>
<protein>
    <recommendedName>
        <fullName evidence="2">BTB domain-containing protein</fullName>
    </recommendedName>
</protein>
<dbReference type="SMART" id="SM00225">
    <property type="entry name" value="BTB"/>
    <property type="match status" value="1"/>
</dbReference>
<dbReference type="Gene3D" id="3.30.710.10">
    <property type="entry name" value="Potassium Channel Kv1.1, Chain A"/>
    <property type="match status" value="1"/>
</dbReference>
<dbReference type="InterPro" id="IPR011333">
    <property type="entry name" value="SKP1/BTB/POZ_sf"/>
</dbReference>